<evidence type="ECO:0000256" key="1">
    <source>
        <dbReference type="ARBA" id="ARBA00015262"/>
    </source>
</evidence>
<evidence type="ECO:0000313" key="4">
    <source>
        <dbReference type="EMBL" id="GHF34418.1"/>
    </source>
</evidence>
<dbReference type="Proteomes" id="UP000619376">
    <property type="component" value="Unassembled WGS sequence"/>
</dbReference>
<accession>A0ABQ3JKJ8</accession>
<dbReference type="Gene3D" id="3.40.980.10">
    <property type="entry name" value="MoaB/Mog-like domain"/>
    <property type="match status" value="1"/>
</dbReference>
<dbReference type="SMART" id="SM00852">
    <property type="entry name" value="MoCF_biosynth"/>
    <property type="match status" value="1"/>
</dbReference>
<feature type="region of interest" description="Disordered" evidence="2">
    <location>
        <begin position="1"/>
        <end position="32"/>
    </location>
</feature>
<dbReference type="NCBIfam" id="TIGR00177">
    <property type="entry name" value="molyb_syn"/>
    <property type="match status" value="1"/>
</dbReference>
<evidence type="ECO:0000313" key="5">
    <source>
        <dbReference type="Proteomes" id="UP000619376"/>
    </source>
</evidence>
<dbReference type="SUPFAM" id="SSF53218">
    <property type="entry name" value="Molybdenum cofactor biosynthesis proteins"/>
    <property type="match status" value="1"/>
</dbReference>
<dbReference type="PANTHER" id="PTHR43232:SF2">
    <property type="entry name" value="MOLYBDENUM COFACTOR BIOSYNTHESIS PROTEIN B"/>
    <property type="match status" value="1"/>
</dbReference>
<feature type="domain" description="MoaB/Mog" evidence="3">
    <location>
        <begin position="37"/>
        <end position="179"/>
    </location>
</feature>
<organism evidence="4 5">
    <name type="scientific">Deinococcus metalli</name>
    <dbReference type="NCBI Taxonomy" id="1141878"/>
    <lineage>
        <taxon>Bacteria</taxon>
        <taxon>Thermotogati</taxon>
        <taxon>Deinococcota</taxon>
        <taxon>Deinococci</taxon>
        <taxon>Deinococcales</taxon>
        <taxon>Deinococcaceae</taxon>
        <taxon>Deinococcus</taxon>
    </lineage>
</organism>
<sequence length="248" mass="25662">MADVPLFPAVPVPGPDARTGESAQSHRDAAPHSARVALVTISDTRTPETDTSGQYLMTELRAAGHELVGYRIVKDDAVEIRAALVQFSREAQIVLSSGGTGITGRDVTVPVVESILTKPIPGFGELFRMLSYQQVGGAAMLSRAVGGLCRGAAVFAMPGSLNAVKTAWEGILRDELPHLVFELERHGQPGVMPTGTEALPAEAAPTLPGRVTLERLPLAPLPGGFPAAGTGGGAAAGLGRHKKGEGLP</sequence>
<reference evidence="5" key="1">
    <citation type="journal article" date="2019" name="Int. J. Syst. Evol. Microbiol.">
        <title>The Global Catalogue of Microorganisms (GCM) 10K type strain sequencing project: providing services to taxonomists for standard genome sequencing and annotation.</title>
        <authorList>
            <consortium name="The Broad Institute Genomics Platform"/>
            <consortium name="The Broad Institute Genome Sequencing Center for Infectious Disease"/>
            <person name="Wu L."/>
            <person name="Ma J."/>
        </authorList>
    </citation>
    <scope>NUCLEOTIDE SEQUENCE [LARGE SCALE GENOMIC DNA]</scope>
    <source>
        <strain evidence="5">CGMCC 1.18437</strain>
    </source>
</reference>
<gene>
    <name evidence="4" type="ORF">GCM10017781_09060</name>
</gene>
<evidence type="ECO:0000259" key="3">
    <source>
        <dbReference type="SMART" id="SM00852"/>
    </source>
</evidence>
<dbReference type="EMBL" id="BNAJ01000001">
    <property type="protein sequence ID" value="GHF34418.1"/>
    <property type="molecule type" value="Genomic_DNA"/>
</dbReference>
<dbReference type="InterPro" id="IPR012245">
    <property type="entry name" value="MoaB"/>
</dbReference>
<dbReference type="PANTHER" id="PTHR43232">
    <property type="entry name" value="MOLYBDENUM COFACTOR BIOSYNTHESIS PROTEIN B"/>
    <property type="match status" value="1"/>
</dbReference>
<evidence type="ECO:0000256" key="2">
    <source>
        <dbReference type="SAM" id="MobiDB-lite"/>
    </source>
</evidence>
<keyword evidence="5" id="KW-1185">Reference proteome</keyword>
<proteinExistence type="predicted"/>
<comment type="caution">
    <text evidence="4">The sequence shown here is derived from an EMBL/GenBank/DDBJ whole genome shotgun (WGS) entry which is preliminary data.</text>
</comment>
<dbReference type="CDD" id="cd00886">
    <property type="entry name" value="MogA_MoaB"/>
    <property type="match status" value="1"/>
</dbReference>
<protein>
    <recommendedName>
        <fullName evidence="1">Molybdenum cofactor biosynthesis protein B</fullName>
    </recommendedName>
</protein>
<dbReference type="InterPro" id="IPR001453">
    <property type="entry name" value="MoaB/Mog_dom"/>
</dbReference>
<name>A0ABQ3JKJ8_9DEIO</name>
<dbReference type="InterPro" id="IPR036425">
    <property type="entry name" value="MoaB/Mog-like_dom_sf"/>
</dbReference>
<dbReference type="Pfam" id="PF00994">
    <property type="entry name" value="MoCF_biosynth"/>
    <property type="match status" value="1"/>
</dbReference>